<proteinExistence type="predicted"/>
<keyword evidence="1" id="KW-0378">Hydrolase</keyword>
<evidence type="ECO:0000313" key="1">
    <source>
        <dbReference type="EMBL" id="MBK1869536.1"/>
    </source>
</evidence>
<dbReference type="EMBL" id="JAENHL010000008">
    <property type="protein sequence ID" value="MBK1869536.1"/>
    <property type="molecule type" value="Genomic_DNA"/>
</dbReference>
<gene>
    <name evidence="1" type="ORF">JHL16_24465</name>
</gene>
<dbReference type="EC" id="3.4.22.-" evidence="1"/>
<name>A0ACC5RA37_9HYPH</name>
<keyword evidence="2" id="KW-1185">Reference proteome</keyword>
<accession>A0ACC5RA37</accession>
<evidence type="ECO:0000313" key="2">
    <source>
        <dbReference type="Proteomes" id="UP000616151"/>
    </source>
</evidence>
<dbReference type="Proteomes" id="UP000616151">
    <property type="component" value="Unassembled WGS sequence"/>
</dbReference>
<organism evidence="1 2">
    <name type="scientific">Taklimakanibacter albus</name>
    <dbReference type="NCBI Taxonomy" id="2800327"/>
    <lineage>
        <taxon>Bacteria</taxon>
        <taxon>Pseudomonadati</taxon>
        <taxon>Pseudomonadota</taxon>
        <taxon>Alphaproteobacteria</taxon>
        <taxon>Hyphomicrobiales</taxon>
        <taxon>Aestuariivirgaceae</taxon>
        <taxon>Taklimakanibacter</taxon>
    </lineage>
</organism>
<reference evidence="1" key="1">
    <citation type="submission" date="2021-01" db="EMBL/GenBank/DDBJ databases">
        <authorList>
            <person name="Sun Q."/>
        </authorList>
    </citation>
    <scope>NUCLEOTIDE SEQUENCE</scope>
    <source>
        <strain evidence="1">YIM B02566</strain>
    </source>
</reference>
<protein>
    <submittedName>
        <fullName evidence="1">Class GN sortase</fullName>
        <ecNumber evidence="1">3.4.22.-</ecNumber>
    </submittedName>
</protein>
<comment type="caution">
    <text evidence="1">The sequence shown here is derived from an EMBL/GenBank/DDBJ whole genome shotgun (WGS) entry which is preliminary data.</text>
</comment>
<sequence length="240" mass="25475">MAKAAAEENGIRTAIGSLSLTGRKSGEGSEAETRKAIPRLFLVLSLLCAVLGIGLLGEGLWIKAKAGLAQILLDRAFGESVATSKPVKPWNWADTWPVARIAVPRLQASAIALAGGSGQALAFGPGHLAQTPRPGERGTAVFAAHRDTHFSFLGDLKVGDEIKVTRDDGITFTYEMTGAEIVRWDQSKIDAGAPGYNLALATCWPLDGQLGGPLRYVVHARLKPSAMFGDSKRIARANLY</sequence>